<dbReference type="InterPro" id="IPR008841">
    <property type="entry name" value="Siphovirus-type_tail_N"/>
</dbReference>
<organism evidence="3 4">
    <name type="scientific">Rossellomorea aquimaris</name>
    <dbReference type="NCBI Taxonomy" id="189382"/>
    <lineage>
        <taxon>Bacteria</taxon>
        <taxon>Bacillati</taxon>
        <taxon>Bacillota</taxon>
        <taxon>Bacilli</taxon>
        <taxon>Bacillales</taxon>
        <taxon>Bacillaceae</taxon>
        <taxon>Rossellomorea</taxon>
    </lineage>
</organism>
<dbReference type="NCBIfam" id="TIGR01633">
    <property type="entry name" value="phi3626_gp14_N"/>
    <property type="match status" value="1"/>
</dbReference>
<dbReference type="Pfam" id="PF05709">
    <property type="entry name" value="Sipho_tail"/>
    <property type="match status" value="1"/>
</dbReference>
<dbReference type="RefSeq" id="WP_148969617.1">
    <property type="nucleotide sequence ID" value="NZ_JBNIKW010000002.1"/>
</dbReference>
<dbReference type="Pfam" id="PF22768">
    <property type="entry name" value="SPP1_Dit"/>
    <property type="match status" value="1"/>
</dbReference>
<accession>A0A5D4UHA3</accession>
<gene>
    <name evidence="3" type="ORF">FZC85_07130</name>
</gene>
<dbReference type="Gene3D" id="2.40.30.200">
    <property type="match status" value="1"/>
</dbReference>
<dbReference type="Gene3D" id="2.60.120.860">
    <property type="match status" value="1"/>
</dbReference>
<dbReference type="Proteomes" id="UP000324269">
    <property type="component" value="Unassembled WGS sequence"/>
</dbReference>
<reference evidence="3 4" key="1">
    <citation type="submission" date="2019-08" db="EMBL/GenBank/DDBJ databases">
        <title>Bacillus genomes from the desert of Cuatro Cienegas, Coahuila.</title>
        <authorList>
            <person name="Olmedo-Alvarez G."/>
        </authorList>
    </citation>
    <scope>NUCLEOTIDE SEQUENCE [LARGE SCALE GENOMIC DNA]</scope>
    <source>
        <strain evidence="3 4">CH87b_3T</strain>
    </source>
</reference>
<evidence type="ECO:0000259" key="1">
    <source>
        <dbReference type="Pfam" id="PF05709"/>
    </source>
</evidence>
<dbReference type="OrthoDB" id="3078561at2"/>
<dbReference type="InterPro" id="IPR006520">
    <property type="entry name" value="Dit_BPSPP_N"/>
</dbReference>
<proteinExistence type="predicted"/>
<dbReference type="AlphaFoldDB" id="A0A5D4UHA3"/>
<protein>
    <submittedName>
        <fullName evidence="3">Uncharacterized protein</fullName>
    </submittedName>
</protein>
<comment type="caution">
    <text evidence="3">The sequence shown here is derived from an EMBL/GenBank/DDBJ whole genome shotgun (WGS) entry which is preliminary data.</text>
</comment>
<sequence length="500" mass="55566">MYEFVDLHERGVASTSLSIQTFFNGINLDEVLTDESGGFTTLTVSGRGNVTNRLSTTEIPGRDGLLESNEYTSSEREIVVKYKITDRTNEGFRLRFNKLNDLLKGTKKELVFSDEDAGFYATLSGNEVPEENSNTLIASLTFLCSNPRKYGPEKTITLNTSSGTIANVDGTASTKPIFELEVTAPITFAMVSTGDEHMVIGRPADVEEELVDTKTMILEEEGTSLGSWSEASTMVDVGEVSGRFETDGIGITVPDYGLPSDSRWHGPALIKEIPVIKDFEIEMLMDVRTINSEETFRIECYLFDENYNVLGKMGIKDNGLQLHRKKGVGRIGPELGGTTNYLISSENYEYNWDTFNGMVRVKRIGRSFEFYITRVSNAGNHVNSQGASYYDSDGSFQGALKYVQIHIGKYTGTEQAYTPRINSIRVFQLQEVSVDQTPYIARAGDKIVMNHHTKELLLNGERVAKGDFGSRPFSLTPGENTLVLLPENGLQGIMKYRPAY</sequence>
<name>A0A5D4UHA3_9BACI</name>
<evidence type="ECO:0000313" key="4">
    <source>
        <dbReference type="Proteomes" id="UP000324269"/>
    </source>
</evidence>
<evidence type="ECO:0000259" key="2">
    <source>
        <dbReference type="Pfam" id="PF22768"/>
    </source>
</evidence>
<feature type="domain" description="Siphovirus-type tail component RIFT-related" evidence="1">
    <location>
        <begin position="36"/>
        <end position="144"/>
    </location>
</feature>
<evidence type="ECO:0000313" key="3">
    <source>
        <dbReference type="EMBL" id="TYS86766.1"/>
    </source>
</evidence>
<dbReference type="InterPro" id="IPR054738">
    <property type="entry name" value="Siphovirus-type_tail_C"/>
</dbReference>
<feature type="domain" description="Siphovirus-type tail component C-terminal" evidence="2">
    <location>
        <begin position="439"/>
        <end position="500"/>
    </location>
</feature>
<dbReference type="EMBL" id="VTEZ01000002">
    <property type="protein sequence ID" value="TYS86766.1"/>
    <property type="molecule type" value="Genomic_DNA"/>
</dbReference>